<evidence type="ECO:0000256" key="2">
    <source>
        <dbReference type="ARBA" id="ARBA00022730"/>
    </source>
</evidence>
<dbReference type="InterPro" id="IPR034704">
    <property type="entry name" value="Ribosomal_bL28/bL31-like_sf"/>
</dbReference>
<protein>
    <recommendedName>
        <fullName evidence="6 7">Large ribosomal subunit protein bL31</fullName>
    </recommendedName>
</protein>
<gene>
    <name evidence="7 10" type="primary">rpmE</name>
    <name evidence="9" type="ORF">DA01_05115</name>
    <name evidence="8" type="ORF">DEHALATV1_1101</name>
    <name evidence="10" type="ORF">VLL09_06315</name>
</gene>
<evidence type="ECO:0000313" key="9">
    <source>
        <dbReference type="EMBL" id="KSV18024.1"/>
    </source>
</evidence>
<keyword evidence="2 7" id="KW-0699">rRNA-binding</keyword>
<evidence type="ECO:0000313" key="8">
    <source>
        <dbReference type="EMBL" id="BAZ97729.1"/>
    </source>
</evidence>
<reference evidence="8 12" key="2">
    <citation type="journal article" date="2017" name="Sci. Rep.">
        <title>Isolation and genomic characterization of a Dehalococcoides strain suggests genomic rearrangement during culture.</title>
        <authorList>
            <person name="Yohda M."/>
            <person name="Ikegami K."/>
            <person name="Aita Y."/>
            <person name="Kitajima M."/>
            <person name="Takechi A."/>
            <person name="Iwamoto M."/>
            <person name="Fukuda T."/>
            <person name="Tamura N."/>
            <person name="Shibasaki J."/>
            <person name="Koike S."/>
            <person name="Komatsu D."/>
            <person name="Miyagi S."/>
            <person name="Nishimura M."/>
            <person name="Uchino Y."/>
            <person name="Shiroma A."/>
            <person name="Shimoji M."/>
            <person name="Tamotsu H."/>
            <person name="Ashimine N."/>
            <person name="Shinzato M."/>
            <person name="Ohki S."/>
            <person name="Nakano K."/>
            <person name="Teruya K."/>
            <person name="Satou K."/>
            <person name="Hirano T."/>
            <person name="Yagi O."/>
        </authorList>
    </citation>
    <scope>NUCLEOTIDE SEQUENCE [LARGE SCALE GENOMIC DNA]</scope>
    <source>
        <strain evidence="8 12">UCH-ATV1</strain>
    </source>
</reference>
<dbReference type="PANTHER" id="PTHR33280">
    <property type="entry name" value="50S RIBOSOMAL PROTEIN L31, CHLOROPLASTIC"/>
    <property type="match status" value="1"/>
</dbReference>
<dbReference type="Pfam" id="PF01197">
    <property type="entry name" value="Ribosomal_L31"/>
    <property type="match status" value="1"/>
</dbReference>
<dbReference type="InterPro" id="IPR002150">
    <property type="entry name" value="Ribosomal_bL31"/>
</dbReference>
<comment type="cofactor">
    <cofactor evidence="7">
        <name>Zn(2+)</name>
        <dbReference type="ChEBI" id="CHEBI:29105"/>
    </cofactor>
    <text evidence="7">Binds 1 zinc ion per subunit.</text>
</comment>
<evidence type="ECO:0000256" key="7">
    <source>
        <dbReference type="HAMAP-Rule" id="MF_00501"/>
    </source>
</evidence>
<comment type="subunit">
    <text evidence="7">Part of the 50S ribosomal subunit.</text>
</comment>
<dbReference type="HAMAP" id="MF_00501">
    <property type="entry name" value="Ribosomal_bL31_1"/>
    <property type="match status" value="1"/>
</dbReference>
<sequence length="68" mass="7677">MKEKIHPKYNTATNVSCACGNTFTVGSTKDSIKVELCAQCHPFYTGEKRMVDTAGRVEKFRQRYGNKT</sequence>
<dbReference type="GeneID" id="3229418"/>
<keyword evidence="7" id="KW-0479">Metal-binding</keyword>
<dbReference type="InterPro" id="IPR027491">
    <property type="entry name" value="Ribosomal_bL31_A"/>
</dbReference>
<dbReference type="EMBL" id="CP141531">
    <property type="protein sequence ID" value="WRO06997.1"/>
    <property type="molecule type" value="Genomic_DNA"/>
</dbReference>
<dbReference type="GO" id="GO:0046872">
    <property type="term" value="F:metal ion binding"/>
    <property type="evidence" value="ECO:0007669"/>
    <property type="project" value="UniProtKB-KW"/>
</dbReference>
<dbReference type="NCBIfam" id="NF001809">
    <property type="entry name" value="PRK00528.1"/>
    <property type="match status" value="1"/>
</dbReference>
<dbReference type="GO" id="GO:0005840">
    <property type="term" value="C:ribosome"/>
    <property type="evidence" value="ECO:0007669"/>
    <property type="project" value="UniProtKB-KW"/>
</dbReference>
<keyword evidence="5 7" id="KW-0687">Ribonucleoprotein</keyword>
<feature type="binding site" evidence="7">
    <location>
        <position position="19"/>
    </location>
    <ligand>
        <name>Zn(2+)</name>
        <dbReference type="ChEBI" id="CHEBI:29105"/>
    </ligand>
</feature>
<dbReference type="PANTHER" id="PTHR33280:SF1">
    <property type="entry name" value="LARGE RIBOSOMAL SUBUNIT PROTEIN BL31C"/>
    <property type="match status" value="1"/>
</dbReference>
<evidence type="ECO:0000313" key="12">
    <source>
        <dbReference type="Proteomes" id="UP000218257"/>
    </source>
</evidence>
<dbReference type="NCBIfam" id="NF000612">
    <property type="entry name" value="PRK00019.1"/>
    <property type="match status" value="1"/>
</dbReference>
<comment type="similarity">
    <text evidence="1 7">Belongs to the bacterial ribosomal protein bL31 family. Type A subfamily.</text>
</comment>
<dbReference type="InterPro" id="IPR042105">
    <property type="entry name" value="Ribosomal_bL31_sf"/>
</dbReference>
<evidence type="ECO:0000256" key="4">
    <source>
        <dbReference type="ARBA" id="ARBA00022980"/>
    </source>
</evidence>
<feature type="binding site" evidence="7">
    <location>
        <position position="17"/>
    </location>
    <ligand>
        <name>Zn(2+)</name>
        <dbReference type="ChEBI" id="CHEBI:29105"/>
    </ligand>
</feature>
<dbReference type="GO" id="GO:0003735">
    <property type="term" value="F:structural constituent of ribosome"/>
    <property type="evidence" value="ECO:0007669"/>
    <property type="project" value="InterPro"/>
</dbReference>
<evidence type="ECO:0000256" key="3">
    <source>
        <dbReference type="ARBA" id="ARBA00022884"/>
    </source>
</evidence>
<comment type="function">
    <text evidence="7">Binds the 23S rRNA.</text>
</comment>
<dbReference type="RefSeq" id="WP_010937015.1">
    <property type="nucleotide sequence ID" value="NZ_AP017649.1"/>
</dbReference>
<keyword evidence="4 7" id="KW-0689">Ribosomal protein</keyword>
<evidence type="ECO:0000256" key="6">
    <source>
        <dbReference type="ARBA" id="ARBA00035687"/>
    </source>
</evidence>
<feature type="binding site" evidence="7">
    <location>
        <position position="37"/>
    </location>
    <ligand>
        <name>Zn(2+)</name>
        <dbReference type="ChEBI" id="CHEBI:29105"/>
    </ligand>
</feature>
<dbReference type="GO" id="GO:0006412">
    <property type="term" value="P:translation"/>
    <property type="evidence" value="ECO:0007669"/>
    <property type="project" value="UniProtKB-UniRule"/>
</dbReference>
<dbReference type="OrthoDB" id="9803251at2"/>
<name>A0A0V8M2Q7_9CHLR</name>
<dbReference type="GO" id="GO:0019843">
    <property type="term" value="F:rRNA binding"/>
    <property type="evidence" value="ECO:0007669"/>
    <property type="project" value="UniProtKB-KW"/>
</dbReference>
<evidence type="ECO:0000256" key="1">
    <source>
        <dbReference type="ARBA" id="ARBA00009296"/>
    </source>
</evidence>
<keyword evidence="7" id="KW-0862">Zinc</keyword>
<evidence type="ECO:0000313" key="11">
    <source>
        <dbReference type="Proteomes" id="UP000053577"/>
    </source>
</evidence>
<dbReference type="Proteomes" id="UP000053577">
    <property type="component" value="Unassembled WGS sequence"/>
</dbReference>
<dbReference type="PATRIC" id="fig|61435.5.peg.1008"/>
<reference evidence="9 11" key="1">
    <citation type="journal article" date="2015" name="Sci. Rep.">
        <title>A comparative genomics and reductive dehalogenase gene transcription study of two chloroethene-respiring bacteria, Dehalococcoides mccartyi strains MB and 11a.</title>
        <authorList>
            <person name="Low A."/>
            <person name="Shen Z."/>
            <person name="Cheng D."/>
            <person name="Rogers M.J."/>
            <person name="Lee P.K."/>
            <person name="He J."/>
        </authorList>
    </citation>
    <scope>NUCLEOTIDE SEQUENCE [LARGE SCALE GENOMIC DNA]</scope>
    <source>
        <strain evidence="9 11">MB</strain>
    </source>
</reference>
<dbReference type="NCBIfam" id="TIGR00105">
    <property type="entry name" value="L31"/>
    <property type="match status" value="1"/>
</dbReference>
<dbReference type="GO" id="GO:1990904">
    <property type="term" value="C:ribonucleoprotein complex"/>
    <property type="evidence" value="ECO:0007669"/>
    <property type="project" value="UniProtKB-KW"/>
</dbReference>
<accession>A0A0V8M2Q7</accession>
<dbReference type="SUPFAM" id="SSF143800">
    <property type="entry name" value="L28p-like"/>
    <property type="match status" value="1"/>
</dbReference>
<feature type="binding site" evidence="7">
    <location>
        <position position="40"/>
    </location>
    <ligand>
        <name>Zn(2+)</name>
        <dbReference type="ChEBI" id="CHEBI:29105"/>
    </ligand>
</feature>
<dbReference type="eggNOG" id="COG0254">
    <property type="taxonomic scope" value="Bacteria"/>
</dbReference>
<dbReference type="PROSITE" id="PS51257">
    <property type="entry name" value="PROKAR_LIPOPROTEIN"/>
    <property type="match status" value="1"/>
</dbReference>
<proteinExistence type="inferred from homology"/>
<dbReference type="SMR" id="A0A0V8M2Q7"/>
<dbReference type="PRINTS" id="PR01249">
    <property type="entry name" value="RIBOSOMALL31"/>
</dbReference>
<dbReference type="EMBL" id="JGYD01000018">
    <property type="protein sequence ID" value="KSV18024.1"/>
    <property type="molecule type" value="Genomic_DNA"/>
</dbReference>
<evidence type="ECO:0000256" key="5">
    <source>
        <dbReference type="ARBA" id="ARBA00023274"/>
    </source>
</evidence>
<dbReference type="Proteomes" id="UP001327986">
    <property type="component" value="Chromosome"/>
</dbReference>
<dbReference type="Gene3D" id="4.10.830.30">
    <property type="entry name" value="Ribosomal protein L31"/>
    <property type="match status" value="1"/>
</dbReference>
<evidence type="ECO:0000313" key="10">
    <source>
        <dbReference type="EMBL" id="WRO06997.1"/>
    </source>
</evidence>
<dbReference type="Proteomes" id="UP000218257">
    <property type="component" value="Chromosome"/>
</dbReference>
<reference evidence="10" key="3">
    <citation type="submission" date="2023-12" db="EMBL/GenBank/DDBJ databases">
        <title>Isolation of organohalide respiring bacteria Dehalococcoides mccartyi strain GPTCE1 in groundwater collected near a chemical plant in Suzhou, China.</title>
        <authorList>
            <person name="Liu G."/>
        </authorList>
    </citation>
    <scope>NUCLEOTIDE SEQUENCE</scope>
    <source>
        <strain evidence="10">GPTCE1</strain>
    </source>
</reference>
<dbReference type="EMBL" id="AP017649">
    <property type="protein sequence ID" value="BAZ97729.1"/>
    <property type="molecule type" value="Genomic_DNA"/>
</dbReference>
<organism evidence="9 11">
    <name type="scientific">Dehalococcoides mccartyi</name>
    <dbReference type="NCBI Taxonomy" id="61435"/>
    <lineage>
        <taxon>Bacteria</taxon>
        <taxon>Bacillati</taxon>
        <taxon>Chloroflexota</taxon>
        <taxon>Dehalococcoidia</taxon>
        <taxon>Dehalococcoidales</taxon>
        <taxon>Dehalococcoidaceae</taxon>
        <taxon>Dehalococcoides</taxon>
    </lineage>
</organism>
<keyword evidence="3 7" id="KW-0694">RNA-binding</keyword>
<dbReference type="AlphaFoldDB" id="A0A0V8M2Q7"/>
<dbReference type="OMA" id="IHVDVWS"/>